<feature type="transmembrane region" description="Helical" evidence="1">
    <location>
        <begin position="263"/>
        <end position="283"/>
    </location>
</feature>
<reference evidence="2" key="1">
    <citation type="journal article" date="2020" name="Nature">
        <title>Giant virus diversity and host interactions through global metagenomics.</title>
        <authorList>
            <person name="Schulz F."/>
            <person name="Roux S."/>
            <person name="Paez-Espino D."/>
            <person name="Jungbluth S."/>
            <person name="Walsh D.A."/>
            <person name="Denef V.J."/>
            <person name="McMahon K.D."/>
            <person name="Konstantinidis K.T."/>
            <person name="Eloe-Fadrosh E.A."/>
            <person name="Kyrpides N.C."/>
            <person name="Woyke T."/>
        </authorList>
    </citation>
    <scope>NUCLEOTIDE SEQUENCE</scope>
    <source>
        <strain evidence="2">GVMAG-M-3300023174-30</strain>
    </source>
</reference>
<accession>A0A6C0DMM1</accession>
<sequence>MEEFYKLRYNLHKYFLDIDNDVYSRYIYYFTIFIYLLGILLPIFLICLIKNLSVYIFVFLGFILLYYYFAYKLYKYLIDIPNNVNLKSYKSLYEILNIIYRINKETLKNEEKFKAMINNTLKPSIRNIENIYDDKIINDIILKAENDNDILKYFDLDLYLNDDTNYSLILKSGDTIAIKLMQIISNRYYDNKYIYDDAKGNVNGNVFIKVNLKSLFTESKNDEIRTKVLLYINKLYNINLSTLYIEPNLYIYKDLISSLKSNIGYYTIICCYFILVILHGLFINFNIGLTYLYLSIIIIAFIIMSYYN</sequence>
<name>A0A6C0DMM1_9ZZZZ</name>
<dbReference type="AlphaFoldDB" id="A0A6C0DMM1"/>
<feature type="transmembrane region" description="Helical" evidence="1">
    <location>
        <begin position="26"/>
        <end position="46"/>
    </location>
</feature>
<keyword evidence="1" id="KW-0472">Membrane</keyword>
<keyword evidence="1" id="KW-0812">Transmembrane</keyword>
<feature type="transmembrane region" description="Helical" evidence="1">
    <location>
        <begin position="289"/>
        <end position="307"/>
    </location>
</feature>
<keyword evidence="1" id="KW-1133">Transmembrane helix</keyword>
<evidence type="ECO:0000256" key="1">
    <source>
        <dbReference type="SAM" id="Phobius"/>
    </source>
</evidence>
<feature type="transmembrane region" description="Helical" evidence="1">
    <location>
        <begin position="52"/>
        <end position="69"/>
    </location>
</feature>
<proteinExistence type="predicted"/>
<organism evidence="2">
    <name type="scientific">viral metagenome</name>
    <dbReference type="NCBI Taxonomy" id="1070528"/>
    <lineage>
        <taxon>unclassified sequences</taxon>
        <taxon>metagenomes</taxon>
        <taxon>organismal metagenomes</taxon>
    </lineage>
</organism>
<evidence type="ECO:0000313" key="2">
    <source>
        <dbReference type="EMBL" id="QHT17803.1"/>
    </source>
</evidence>
<dbReference type="EMBL" id="MN739645">
    <property type="protein sequence ID" value="QHT17803.1"/>
    <property type="molecule type" value="Genomic_DNA"/>
</dbReference>
<protein>
    <submittedName>
        <fullName evidence="2">Uncharacterized protein</fullName>
    </submittedName>
</protein>